<proteinExistence type="predicted"/>
<dbReference type="PANTHER" id="PTHR12295">
    <property type="entry name" value="FURRY-RELATED"/>
    <property type="match status" value="1"/>
</dbReference>
<name>A0A1Y2HJ25_9FUNG</name>
<dbReference type="GO" id="GO:0005938">
    <property type="term" value="C:cell cortex"/>
    <property type="evidence" value="ECO:0007669"/>
    <property type="project" value="TreeGrafter"/>
</dbReference>
<keyword evidence="3" id="KW-1185">Reference proteome</keyword>
<dbReference type="InterPro" id="IPR016024">
    <property type="entry name" value="ARM-type_fold"/>
</dbReference>
<organism evidence="2 3">
    <name type="scientific">Catenaria anguillulae PL171</name>
    <dbReference type="NCBI Taxonomy" id="765915"/>
    <lineage>
        <taxon>Eukaryota</taxon>
        <taxon>Fungi</taxon>
        <taxon>Fungi incertae sedis</taxon>
        <taxon>Blastocladiomycota</taxon>
        <taxon>Blastocladiomycetes</taxon>
        <taxon>Blastocladiales</taxon>
        <taxon>Catenariaceae</taxon>
        <taxon>Catenaria</taxon>
    </lineage>
</organism>
<dbReference type="SUPFAM" id="SSF48371">
    <property type="entry name" value="ARM repeat"/>
    <property type="match status" value="2"/>
</dbReference>
<dbReference type="Pfam" id="PF14222">
    <property type="entry name" value="MOR2-PAG1_N"/>
    <property type="match status" value="1"/>
</dbReference>
<feature type="domain" description="Cell morphogenesis protein N-terminal" evidence="1">
    <location>
        <begin position="4"/>
        <end position="421"/>
    </location>
</feature>
<evidence type="ECO:0000313" key="2">
    <source>
        <dbReference type="EMBL" id="ORZ33082.1"/>
    </source>
</evidence>
<gene>
    <name evidence="2" type="ORF">BCR44DRAFT_1515039</name>
</gene>
<evidence type="ECO:0000259" key="1">
    <source>
        <dbReference type="Pfam" id="PF14222"/>
    </source>
</evidence>
<accession>A0A1Y2HJ25</accession>
<dbReference type="STRING" id="765915.A0A1Y2HJ25"/>
<sequence>MLKEGKAEHIVFGLKFIQIKLYPMDALDDTADFLDSLGHFFLNTVDTSIRQAFLETFVELLSPLCEVITAEVNVPTWVAFVESVFPKVQKMALRPRHQTAAFALLACLLSISRPDFFSKNWMAVMDMCQSKFKDRDRSLRHDTLKCVAQLLWVYLFRNSEPTATAQKRIAMLVKLLFPTGRRSINPLEVPIELFAYILYMIGVRYPGQGNPESSWSADRMSIAIEAMNWLINASAAGESKPPFPLHPLPTKVTKPQAPLPEVKDKHKQAFLQPISNSLHRIFDVLHGLVGGFHLDDEKSRAVVPLKIASPSGSNLYADFLTVRSTGSASTAAGGANASLSSEAGPLDPLVPATESPAVFIATIPASRLPFLELLKVLVSSTPRLIPFYETERLIDLLCSYATHIDRVLCDKAMAALGRMAAETPMPVYQDILLTLEPRVFATSDRKCDLLVPFYVRASEDPTAVELVHRGVLEIYAEFFEKGKAHTRQLPLDALGLYLLCAPSVHVRRIAIQILEHAQSVVIDLLKSTNLLAAATATTRLGLEEWAVQFPELMSYCVDFLPRDSVKKAVQVALDRTNVLLNVLSPPDTGILWTTAVRSPPDESVVHWRRCATLVVLGTKYLSSPREVLATYLQLLGSDFTAVREAALASLAHTSSSHQGMLLDEMIPMIQGVADDARTRVGKRFVMPKKPGKIDRLRIEVPRLLTALEGLPTAALATILNYVRANKLWITDQRNNPEMEPVKLAFSRFVAMLYSRVLTPESIGQHALKLMDMRGQLFVMFADWGDDGPQAAWDAMAALLRGSVPGRPPPGAVEGFDRDQVLAWINSMLVVSERADIGFRALVNLLEGNASSKALHETVARSCFTLRRGDPIAQHYLSAFASVFRSTIHGQRWTVTSLETVLILGLVKLADDSHEIVPKTQLNTSVNSMATAAVIPGGSVTAAGAEGGGNIMDSAGRQRSRSSSMSAAAFAAASLKDPPHHLSVSKHALDMIQCLQDRLFLDLDVASVARTINDPIVCKAAGVSIMERMVRNHPDWILSLLSELFFRVQESNVHTQTELLTMAALMMRYVVLGSDTELLLSESRFVVENLLYLTVTHSDRHAALLQRCWTNLVVDSVINLKAVVSYFVQYAKDTRSDRAISFFRVILSFIHEADTTFSCILPYLTPATFILFPIDTDESTTSPFFVPNLDAVVPAVTNRHPWSEGVVGTLLLSGVVSYMPPATIEQYLALFLEVSIAQLDHPDSFVASEMKAFLCSLFQYDFSTFDDLDQVLSEIVQVLPVPLVDAWNSISLRWASNCTILHVAIKSLQMFRCSLRRANEDMLDDLLRLFISASTTSLNAAGGLPTHEFTTEILSSVLTVLSHPSYSGHPDSLIRTLQIVLQSMVSAPAEHIDLLIRLATRLLEGDPSA</sequence>
<evidence type="ECO:0000313" key="3">
    <source>
        <dbReference type="Proteomes" id="UP000193411"/>
    </source>
</evidence>
<dbReference type="Proteomes" id="UP000193411">
    <property type="component" value="Unassembled WGS sequence"/>
</dbReference>
<dbReference type="InterPro" id="IPR025614">
    <property type="entry name" value="Cell_morpho_N"/>
</dbReference>
<dbReference type="PANTHER" id="PTHR12295:SF30">
    <property type="entry name" value="PROTEIN FURRY"/>
    <property type="match status" value="1"/>
</dbReference>
<reference evidence="2 3" key="1">
    <citation type="submission" date="2016-07" db="EMBL/GenBank/DDBJ databases">
        <title>Pervasive Adenine N6-methylation of Active Genes in Fungi.</title>
        <authorList>
            <consortium name="DOE Joint Genome Institute"/>
            <person name="Mondo S.J."/>
            <person name="Dannebaum R.O."/>
            <person name="Kuo R.C."/>
            <person name="Labutti K."/>
            <person name="Haridas S."/>
            <person name="Kuo A."/>
            <person name="Salamov A."/>
            <person name="Ahrendt S.R."/>
            <person name="Lipzen A."/>
            <person name="Sullivan W."/>
            <person name="Andreopoulos W.B."/>
            <person name="Clum A."/>
            <person name="Lindquist E."/>
            <person name="Daum C."/>
            <person name="Ramamoorthy G.K."/>
            <person name="Gryganskyi A."/>
            <person name="Culley D."/>
            <person name="Magnuson J.K."/>
            <person name="James T.Y."/>
            <person name="O'Malley M.A."/>
            <person name="Stajich J.E."/>
            <person name="Spatafora J.W."/>
            <person name="Visel A."/>
            <person name="Grigoriev I.V."/>
        </authorList>
    </citation>
    <scope>NUCLEOTIDE SEQUENCE [LARGE SCALE GENOMIC DNA]</scope>
    <source>
        <strain evidence="2 3">PL171</strain>
    </source>
</reference>
<protein>
    <submittedName>
        <fullName evidence="2">Cell morphogenesis N-terminal-domain-containing protein</fullName>
    </submittedName>
</protein>
<dbReference type="GO" id="GO:0030427">
    <property type="term" value="C:site of polarized growth"/>
    <property type="evidence" value="ECO:0007669"/>
    <property type="project" value="TreeGrafter"/>
</dbReference>
<dbReference type="GO" id="GO:0000902">
    <property type="term" value="P:cell morphogenesis"/>
    <property type="evidence" value="ECO:0007669"/>
    <property type="project" value="InterPro"/>
</dbReference>
<dbReference type="OrthoDB" id="6287725at2759"/>
<dbReference type="EMBL" id="MCFL01000039">
    <property type="protein sequence ID" value="ORZ33082.1"/>
    <property type="molecule type" value="Genomic_DNA"/>
</dbReference>
<dbReference type="InterPro" id="IPR039867">
    <property type="entry name" value="Furry/Tao3/Mor2"/>
</dbReference>
<comment type="caution">
    <text evidence="2">The sequence shown here is derived from an EMBL/GenBank/DDBJ whole genome shotgun (WGS) entry which is preliminary data.</text>
</comment>